<sequence length="67" mass="7192">MASPRALARLQKLIWILIYGGLLAAVLGLATEREDDALGWSLVVAGSVVAAAGFTLIWVRSRLREDA</sequence>
<evidence type="ECO:0000313" key="2">
    <source>
        <dbReference type="EMBL" id="MCJ0763276.1"/>
    </source>
</evidence>
<keyword evidence="1" id="KW-0472">Membrane</keyword>
<dbReference type="AlphaFoldDB" id="A0A9X1VSV9"/>
<name>A0A9X1VSV9_9BURK</name>
<dbReference type="Proteomes" id="UP001139447">
    <property type="component" value="Unassembled WGS sequence"/>
</dbReference>
<feature type="transmembrane region" description="Helical" evidence="1">
    <location>
        <begin position="12"/>
        <end position="31"/>
    </location>
</feature>
<comment type="caution">
    <text evidence="2">The sequence shown here is derived from an EMBL/GenBank/DDBJ whole genome shotgun (WGS) entry which is preliminary data.</text>
</comment>
<keyword evidence="1" id="KW-0812">Transmembrane</keyword>
<evidence type="ECO:0000256" key="1">
    <source>
        <dbReference type="SAM" id="Phobius"/>
    </source>
</evidence>
<protein>
    <submittedName>
        <fullName evidence="2">Uncharacterized protein</fullName>
    </submittedName>
</protein>
<reference evidence="2" key="1">
    <citation type="submission" date="2022-03" db="EMBL/GenBank/DDBJ databases">
        <authorList>
            <person name="Woo C.Y."/>
        </authorList>
    </citation>
    <scope>NUCLEOTIDE SEQUENCE</scope>
    <source>
        <strain evidence="2">CYS-02</strain>
    </source>
</reference>
<accession>A0A9X1VSV9</accession>
<dbReference type="RefSeq" id="WP_243305872.1">
    <property type="nucleotide sequence ID" value="NZ_JALGBI010000001.1"/>
</dbReference>
<organism evidence="2 3">
    <name type="scientific">Variovorax terrae</name>
    <dbReference type="NCBI Taxonomy" id="2923278"/>
    <lineage>
        <taxon>Bacteria</taxon>
        <taxon>Pseudomonadati</taxon>
        <taxon>Pseudomonadota</taxon>
        <taxon>Betaproteobacteria</taxon>
        <taxon>Burkholderiales</taxon>
        <taxon>Comamonadaceae</taxon>
        <taxon>Variovorax</taxon>
    </lineage>
</organism>
<keyword evidence="3" id="KW-1185">Reference proteome</keyword>
<proteinExistence type="predicted"/>
<keyword evidence="1" id="KW-1133">Transmembrane helix</keyword>
<feature type="transmembrane region" description="Helical" evidence="1">
    <location>
        <begin position="37"/>
        <end position="59"/>
    </location>
</feature>
<dbReference type="EMBL" id="JALGBI010000001">
    <property type="protein sequence ID" value="MCJ0763276.1"/>
    <property type="molecule type" value="Genomic_DNA"/>
</dbReference>
<evidence type="ECO:0000313" key="3">
    <source>
        <dbReference type="Proteomes" id="UP001139447"/>
    </source>
</evidence>
<gene>
    <name evidence="2" type="ORF">MMF98_08645</name>
</gene>